<keyword evidence="2" id="KW-1185">Reference proteome</keyword>
<reference evidence="1 2" key="1">
    <citation type="submission" date="2019-04" db="EMBL/GenBank/DDBJ databases">
        <title>Annotation for the trematode Fasciola gigantica.</title>
        <authorList>
            <person name="Choi Y.-J."/>
        </authorList>
    </citation>
    <scope>NUCLEOTIDE SEQUENCE [LARGE SCALE GENOMIC DNA]</scope>
    <source>
        <strain evidence="1">Uganda_cow_1</strain>
    </source>
</reference>
<name>A0A504YCJ5_FASGI</name>
<accession>A0A504YCJ5</accession>
<proteinExistence type="predicted"/>
<dbReference type="Proteomes" id="UP000316759">
    <property type="component" value="Unassembled WGS sequence"/>
</dbReference>
<evidence type="ECO:0000313" key="1">
    <source>
        <dbReference type="EMBL" id="TPP59372.1"/>
    </source>
</evidence>
<dbReference type="OrthoDB" id="6270239at2759"/>
<gene>
    <name evidence="1" type="ORF">FGIG_08615</name>
</gene>
<evidence type="ECO:0000313" key="2">
    <source>
        <dbReference type="Proteomes" id="UP000316759"/>
    </source>
</evidence>
<organism evidence="1 2">
    <name type="scientific">Fasciola gigantica</name>
    <name type="common">Giant liver fluke</name>
    <dbReference type="NCBI Taxonomy" id="46835"/>
    <lineage>
        <taxon>Eukaryota</taxon>
        <taxon>Metazoa</taxon>
        <taxon>Spiralia</taxon>
        <taxon>Lophotrochozoa</taxon>
        <taxon>Platyhelminthes</taxon>
        <taxon>Trematoda</taxon>
        <taxon>Digenea</taxon>
        <taxon>Plagiorchiida</taxon>
        <taxon>Echinostomata</taxon>
        <taxon>Echinostomatoidea</taxon>
        <taxon>Fasciolidae</taxon>
        <taxon>Fasciola</taxon>
    </lineage>
</organism>
<dbReference type="EMBL" id="SUNJ01010799">
    <property type="protein sequence ID" value="TPP59372.1"/>
    <property type="molecule type" value="Genomic_DNA"/>
</dbReference>
<protein>
    <submittedName>
        <fullName evidence="1">Ribosome recycling factor</fullName>
    </submittedName>
</protein>
<dbReference type="AlphaFoldDB" id="A0A504YCJ5"/>
<sequence>MNRLLPVLSSAVLTRCVLHVQLRAIFTARTISRYPFQSLYDLPVRWKSKSKGKVQTTMLARDQLPSELLEVIRADEMQTSFEATLARFQSALQQRLALKITPQMLANLTIPEARAKLGQIASLISQQEKHGASGQVTNQQLLIDLSARPHLVPAARKAVSQLLETTNHGSASSLIESAGQAAFTVRLRTVVTREAREELIHKGQEMLNQVKREMDRIYQTHDKLIPNTPEGKKHHSEDHLFAAREYLRSVVKSNHALAATIWEKKHSELSGP</sequence>
<comment type="caution">
    <text evidence="1">The sequence shown here is derived from an EMBL/GenBank/DDBJ whole genome shotgun (WGS) entry which is preliminary data.</text>
</comment>